<dbReference type="EMBL" id="GBXM01090799">
    <property type="protein sequence ID" value="JAH17778.1"/>
    <property type="molecule type" value="Transcribed_RNA"/>
</dbReference>
<organism evidence="2">
    <name type="scientific">Anguilla anguilla</name>
    <name type="common">European freshwater eel</name>
    <name type="synonym">Muraena anguilla</name>
    <dbReference type="NCBI Taxonomy" id="7936"/>
    <lineage>
        <taxon>Eukaryota</taxon>
        <taxon>Metazoa</taxon>
        <taxon>Chordata</taxon>
        <taxon>Craniata</taxon>
        <taxon>Vertebrata</taxon>
        <taxon>Euteleostomi</taxon>
        <taxon>Actinopterygii</taxon>
        <taxon>Neopterygii</taxon>
        <taxon>Teleostei</taxon>
        <taxon>Anguilliformes</taxon>
        <taxon>Anguillidae</taxon>
        <taxon>Anguilla</taxon>
    </lineage>
</organism>
<proteinExistence type="predicted"/>
<name>A0A0E9QP01_ANGAN</name>
<reference evidence="2" key="2">
    <citation type="journal article" date="2015" name="Fish Shellfish Immunol.">
        <title>Early steps in the European eel (Anguilla anguilla)-Vibrio vulnificus interaction in the gills: Role of the RtxA13 toxin.</title>
        <authorList>
            <person name="Callol A."/>
            <person name="Pajuelo D."/>
            <person name="Ebbesson L."/>
            <person name="Teles M."/>
            <person name="MacKenzie S."/>
            <person name="Amaro C."/>
        </authorList>
    </citation>
    <scope>NUCLEOTIDE SEQUENCE</scope>
</reference>
<feature type="compositionally biased region" description="Basic and acidic residues" evidence="1">
    <location>
        <begin position="1"/>
        <end position="15"/>
    </location>
</feature>
<reference evidence="2" key="1">
    <citation type="submission" date="2014-11" db="EMBL/GenBank/DDBJ databases">
        <authorList>
            <person name="Amaro Gonzalez C."/>
        </authorList>
    </citation>
    <scope>NUCLEOTIDE SEQUENCE</scope>
</reference>
<sequence length="59" mass="6921">MEQTSKNHKDEELKLLKTPKSPKPCCPVETHFYFFIFYDDTVHLDIKDGQMILTSATPY</sequence>
<accession>A0A0E9QP01</accession>
<protein>
    <submittedName>
        <fullName evidence="2">Uncharacterized protein</fullName>
    </submittedName>
</protein>
<evidence type="ECO:0000313" key="2">
    <source>
        <dbReference type="EMBL" id="JAH17778.1"/>
    </source>
</evidence>
<dbReference type="EMBL" id="GBXM01090231">
    <property type="protein sequence ID" value="JAH18346.1"/>
    <property type="molecule type" value="Transcribed_RNA"/>
</dbReference>
<feature type="region of interest" description="Disordered" evidence="1">
    <location>
        <begin position="1"/>
        <end position="22"/>
    </location>
</feature>
<dbReference type="AlphaFoldDB" id="A0A0E9QP01"/>
<evidence type="ECO:0000256" key="1">
    <source>
        <dbReference type="SAM" id="MobiDB-lite"/>
    </source>
</evidence>